<reference evidence="2 3" key="1">
    <citation type="submission" date="2021-01" db="EMBL/GenBank/DDBJ databases">
        <title>Chromosome-level genome assembly of a human fungal pathogen reveals clustering of transcriptionally co-regulated genes.</title>
        <authorList>
            <person name="Voorhies M."/>
            <person name="Cohen S."/>
            <person name="Shea T.P."/>
            <person name="Petrus S."/>
            <person name="Munoz J.F."/>
            <person name="Poplawski S."/>
            <person name="Goldman W.E."/>
            <person name="Michael T."/>
            <person name="Cuomo C.A."/>
            <person name="Sil A."/>
            <person name="Beyhan S."/>
        </authorList>
    </citation>
    <scope>NUCLEOTIDE SEQUENCE [LARGE SCALE GENOMIC DNA]</scope>
    <source>
        <strain evidence="2 3">G184AR</strain>
    </source>
</reference>
<organism evidence="2 3">
    <name type="scientific">Ajellomyces capsulatus</name>
    <name type="common">Darling's disease fungus</name>
    <name type="synonym">Histoplasma capsulatum</name>
    <dbReference type="NCBI Taxonomy" id="5037"/>
    <lineage>
        <taxon>Eukaryota</taxon>
        <taxon>Fungi</taxon>
        <taxon>Dikarya</taxon>
        <taxon>Ascomycota</taxon>
        <taxon>Pezizomycotina</taxon>
        <taxon>Eurotiomycetes</taxon>
        <taxon>Eurotiomycetidae</taxon>
        <taxon>Onygenales</taxon>
        <taxon>Ajellomycetaceae</taxon>
        <taxon>Histoplasma</taxon>
    </lineage>
</organism>
<proteinExistence type="predicted"/>
<name>A0A8H7ZC59_AJECA</name>
<comment type="caution">
    <text evidence="2">The sequence shown here is derived from an EMBL/GenBank/DDBJ whole genome shotgun (WGS) entry which is preliminary data.</text>
</comment>
<sequence length="90" mass="9926">MVGNFLTKINGSRREATILCGLLYECSGATELLVLLRHTSHLKYAVEADGCFNSVFNQPRIAPGASFWKSNPRGKEFDSKNVGPRLPITD</sequence>
<dbReference type="Proteomes" id="UP000670092">
    <property type="component" value="Unassembled WGS sequence"/>
</dbReference>
<dbReference type="VEuPathDB" id="FungiDB:I7I52_03399"/>
<accession>A0A8H7ZC59</accession>
<evidence type="ECO:0000256" key="1">
    <source>
        <dbReference type="SAM" id="MobiDB-lite"/>
    </source>
</evidence>
<evidence type="ECO:0000313" key="2">
    <source>
        <dbReference type="EMBL" id="KAG5304904.1"/>
    </source>
</evidence>
<dbReference type="EMBL" id="JAEVHI010000001">
    <property type="protein sequence ID" value="KAG5304904.1"/>
    <property type="molecule type" value="Genomic_DNA"/>
</dbReference>
<protein>
    <submittedName>
        <fullName evidence="2">Uncharacterized protein</fullName>
    </submittedName>
</protein>
<gene>
    <name evidence="2" type="ORF">I7I52_03399</name>
</gene>
<dbReference type="AlphaFoldDB" id="A0A8H7ZC59"/>
<feature type="region of interest" description="Disordered" evidence="1">
    <location>
        <begin position="67"/>
        <end position="90"/>
    </location>
</feature>
<evidence type="ECO:0000313" key="3">
    <source>
        <dbReference type="Proteomes" id="UP000670092"/>
    </source>
</evidence>